<dbReference type="InterPro" id="IPR037193">
    <property type="entry name" value="GDNF_alpha"/>
</dbReference>
<dbReference type="PANTHER" id="PTHR10269:SF15">
    <property type="entry name" value="GDNF FAMILY RECEPTOR ALPHA-3"/>
    <property type="match status" value="1"/>
</dbReference>
<dbReference type="GO" id="GO:0009897">
    <property type="term" value="C:external side of plasma membrane"/>
    <property type="evidence" value="ECO:0007669"/>
    <property type="project" value="TreeGrafter"/>
</dbReference>
<dbReference type="Pfam" id="PF02351">
    <property type="entry name" value="GDNF"/>
    <property type="match status" value="3"/>
</dbReference>
<evidence type="ECO:0000256" key="9">
    <source>
        <dbReference type="ARBA" id="ARBA00023288"/>
    </source>
</evidence>
<keyword evidence="3" id="KW-1003">Cell membrane</keyword>
<dbReference type="InterPro" id="IPR016017">
    <property type="entry name" value="GDNF/GAS1"/>
</dbReference>
<evidence type="ECO:0000256" key="5">
    <source>
        <dbReference type="ARBA" id="ARBA00022729"/>
    </source>
</evidence>
<dbReference type="SMART" id="SM00907">
    <property type="entry name" value="GDNF"/>
    <property type="match status" value="3"/>
</dbReference>
<keyword evidence="9" id="KW-0449">Lipoprotein</keyword>
<evidence type="ECO:0000256" key="7">
    <source>
        <dbReference type="ARBA" id="ARBA00023170"/>
    </source>
</evidence>
<dbReference type="OrthoDB" id="9894700at2759"/>
<keyword evidence="4" id="KW-0336">GPI-anchor</keyword>
<feature type="domain" description="GDNF/GAS1" evidence="11">
    <location>
        <begin position="27"/>
        <end position="102"/>
    </location>
</feature>
<evidence type="ECO:0000256" key="2">
    <source>
        <dbReference type="ARBA" id="ARBA00005961"/>
    </source>
</evidence>
<sequence length="411" mass="46961">MGALWIILLIAETVTFLSANPSIRIDCLEAEQICLQDPQCNSSYHVFKDCSHGETEMETFLSRCQKATSVLQQSDLSNCKCQHRMKKEEHCLNVYWTVHPVQGDINLYNSPYDITDFENMVTSDYLAKIDPSLFTETTNICLQQSDICSDYKKCAKHKTLYVSHCSQITVDGFCDRGKCHRQLRIFFEKVPEDLAKRLLFCPCQDSNCAERRRRTIVPECSFEQNYKKNCLQLHNDCMKDIICRSYLADFQKNCFLFDKTSEACLPEQYGPCLQSYIRMIGTPMTPNYINNSSLDVSLWCTCDGSGNQLGDCTTVDGMFNKNRCLRNAIIAEMERYSPVEPDAIHTVSINPQQPELSVISPYGQATDKNIMVNHNKEEYSSKTHGNTASCISSPSLPLTVMLWFLKLFYSL</sequence>
<dbReference type="FunFam" id="1.10.220.110:FF:000001">
    <property type="entry name" value="GDNF family receptor alpha"/>
    <property type="match status" value="1"/>
</dbReference>
<gene>
    <name evidence="12" type="ORF">GDO86_005536</name>
</gene>
<evidence type="ECO:0000256" key="8">
    <source>
        <dbReference type="ARBA" id="ARBA00023180"/>
    </source>
</evidence>
<keyword evidence="8" id="KW-0325">Glycoprotein</keyword>
<dbReference type="InterPro" id="IPR003438">
    <property type="entry name" value="GDNF_rcpt"/>
</dbReference>
<keyword evidence="5 10" id="KW-0732">Signal</keyword>
<dbReference type="PANTHER" id="PTHR10269">
    <property type="entry name" value="GDNF RECEPTOR ALPHA"/>
    <property type="match status" value="1"/>
</dbReference>
<dbReference type="GO" id="GO:0007399">
    <property type="term" value="P:nervous system development"/>
    <property type="evidence" value="ECO:0007669"/>
    <property type="project" value="TreeGrafter"/>
</dbReference>
<feature type="signal peptide" evidence="10">
    <location>
        <begin position="1"/>
        <end position="19"/>
    </location>
</feature>
<comment type="caution">
    <text evidence="12">The sequence shown here is derived from an EMBL/GenBank/DDBJ whole genome shotgun (WGS) entry which is preliminary data.</text>
</comment>
<accession>A0A8T2J9P5</accession>
<dbReference type="EMBL" id="JAACNH010000006">
    <property type="protein sequence ID" value="KAG8439351.1"/>
    <property type="molecule type" value="Genomic_DNA"/>
</dbReference>
<evidence type="ECO:0000313" key="12">
    <source>
        <dbReference type="EMBL" id="KAG8439351.1"/>
    </source>
</evidence>
<dbReference type="Gene3D" id="1.10.220.110">
    <property type="entry name" value="GDNF binding domain"/>
    <property type="match status" value="1"/>
</dbReference>
<dbReference type="GO" id="GO:0038023">
    <property type="term" value="F:signaling receptor activity"/>
    <property type="evidence" value="ECO:0007669"/>
    <property type="project" value="InterPro"/>
</dbReference>
<dbReference type="SUPFAM" id="SSF110035">
    <property type="entry name" value="GDNF receptor-like"/>
    <property type="match status" value="1"/>
</dbReference>
<evidence type="ECO:0000256" key="6">
    <source>
        <dbReference type="ARBA" id="ARBA00023136"/>
    </source>
</evidence>
<keyword evidence="6" id="KW-0472">Membrane</keyword>
<feature type="domain" description="GDNF/GAS1" evidence="11">
    <location>
        <begin position="230"/>
        <end position="324"/>
    </location>
</feature>
<comment type="subcellular location">
    <subcellularLocation>
        <location evidence="1">Cell membrane</location>
        <topology evidence="1">Lipid-anchor</topology>
        <topology evidence="1">GPI-anchor</topology>
    </subcellularLocation>
</comment>
<evidence type="ECO:0000256" key="10">
    <source>
        <dbReference type="SAM" id="SignalP"/>
    </source>
</evidence>
<dbReference type="Proteomes" id="UP000812440">
    <property type="component" value="Chromosome 3"/>
</dbReference>
<dbReference type="GO" id="GO:0043235">
    <property type="term" value="C:receptor complex"/>
    <property type="evidence" value="ECO:0007669"/>
    <property type="project" value="TreeGrafter"/>
</dbReference>
<dbReference type="PRINTS" id="PR01316">
    <property type="entry name" value="GDNFRECEPTOR"/>
</dbReference>
<dbReference type="AlphaFoldDB" id="A0A8T2J9P5"/>
<reference evidence="12" key="1">
    <citation type="thesis" date="2020" institute="ProQuest LLC" country="789 East Eisenhower Parkway, Ann Arbor, MI, USA">
        <title>Comparative Genomics and Chromosome Evolution.</title>
        <authorList>
            <person name="Mudd A.B."/>
        </authorList>
    </citation>
    <scope>NUCLEOTIDE SEQUENCE</scope>
    <source>
        <strain evidence="12">Female2</strain>
        <tissue evidence="12">Blood</tissue>
    </source>
</reference>
<proteinExistence type="inferred from homology"/>
<protein>
    <recommendedName>
        <fullName evidence="11">GDNF/GAS1 domain-containing protein</fullName>
    </recommendedName>
</protein>
<evidence type="ECO:0000259" key="11">
    <source>
        <dbReference type="SMART" id="SM00907"/>
    </source>
</evidence>
<evidence type="ECO:0000256" key="3">
    <source>
        <dbReference type="ARBA" id="ARBA00022475"/>
    </source>
</evidence>
<feature type="domain" description="GDNF/GAS1" evidence="11">
    <location>
        <begin position="141"/>
        <end position="220"/>
    </location>
</feature>
<name>A0A8T2J9P5_9PIPI</name>
<dbReference type="GO" id="GO:0007169">
    <property type="term" value="P:cell surface receptor protein tyrosine kinase signaling pathway"/>
    <property type="evidence" value="ECO:0007669"/>
    <property type="project" value="UniProtKB-ARBA"/>
</dbReference>
<organism evidence="12 13">
    <name type="scientific">Hymenochirus boettgeri</name>
    <name type="common">Congo dwarf clawed frog</name>
    <dbReference type="NCBI Taxonomy" id="247094"/>
    <lineage>
        <taxon>Eukaryota</taxon>
        <taxon>Metazoa</taxon>
        <taxon>Chordata</taxon>
        <taxon>Craniata</taxon>
        <taxon>Vertebrata</taxon>
        <taxon>Euteleostomi</taxon>
        <taxon>Amphibia</taxon>
        <taxon>Batrachia</taxon>
        <taxon>Anura</taxon>
        <taxon>Pipoidea</taxon>
        <taxon>Pipidae</taxon>
        <taxon>Pipinae</taxon>
        <taxon>Hymenochirus</taxon>
    </lineage>
</organism>
<keyword evidence="13" id="KW-1185">Reference proteome</keyword>
<evidence type="ECO:0000313" key="13">
    <source>
        <dbReference type="Proteomes" id="UP000812440"/>
    </source>
</evidence>
<evidence type="ECO:0000256" key="1">
    <source>
        <dbReference type="ARBA" id="ARBA00004609"/>
    </source>
</evidence>
<feature type="chain" id="PRO_5035903022" description="GDNF/GAS1 domain-containing protein" evidence="10">
    <location>
        <begin position="20"/>
        <end position="411"/>
    </location>
</feature>
<evidence type="ECO:0000256" key="4">
    <source>
        <dbReference type="ARBA" id="ARBA00022622"/>
    </source>
</evidence>
<keyword evidence="7" id="KW-0675">Receptor</keyword>
<comment type="similarity">
    <text evidence="2">Belongs to the GDNFR family.</text>
</comment>